<dbReference type="Pfam" id="PF08245">
    <property type="entry name" value="Mur_ligase_M"/>
    <property type="match status" value="1"/>
</dbReference>
<dbReference type="RefSeq" id="WP_127565616.1">
    <property type="nucleotide sequence ID" value="NZ_BMFB01000002.1"/>
</dbReference>
<name>A0A3T0E7J9_9PROT</name>
<organism evidence="15 16">
    <name type="scientific">Glycocaulis alkaliphilus</name>
    <dbReference type="NCBI Taxonomy" id="1434191"/>
    <lineage>
        <taxon>Bacteria</taxon>
        <taxon>Pseudomonadati</taxon>
        <taxon>Pseudomonadota</taxon>
        <taxon>Alphaproteobacteria</taxon>
        <taxon>Maricaulales</taxon>
        <taxon>Maricaulaceae</taxon>
        <taxon>Glycocaulis</taxon>
    </lineage>
</organism>
<protein>
    <recommendedName>
        <fullName evidence="10 11">UDP-N-acetylmuramoyl-tripeptide--D-alanyl-D-alanine ligase</fullName>
        <ecNumber evidence="10 11">6.3.2.10</ecNumber>
    </recommendedName>
    <alternativeName>
        <fullName evidence="10">D-alanyl-D-alanine-adding enzyme</fullName>
    </alternativeName>
</protein>
<comment type="function">
    <text evidence="10 11">Involved in cell wall formation. Catalyzes the final step in the synthesis of UDP-N-acetylmuramoyl-pentapeptide, the precursor of murein.</text>
</comment>
<dbReference type="SUPFAM" id="SSF53623">
    <property type="entry name" value="MurD-like peptide ligases, catalytic domain"/>
    <property type="match status" value="1"/>
</dbReference>
<keyword evidence="6 10" id="KW-0133">Cell shape</keyword>
<proteinExistence type="inferred from homology"/>
<dbReference type="InterPro" id="IPR051046">
    <property type="entry name" value="MurCDEF_CellWall_CoF430Synth"/>
</dbReference>
<dbReference type="NCBIfam" id="TIGR01143">
    <property type="entry name" value="murF"/>
    <property type="match status" value="1"/>
</dbReference>
<gene>
    <name evidence="10" type="primary">murF</name>
    <name evidence="15" type="ORF">X907_0662</name>
</gene>
<dbReference type="Gene3D" id="3.40.1390.10">
    <property type="entry name" value="MurE/MurF, N-terminal domain"/>
    <property type="match status" value="1"/>
</dbReference>
<keyword evidence="4 10" id="KW-0547">Nucleotide-binding</keyword>
<keyword evidence="3 10" id="KW-0132">Cell division</keyword>
<dbReference type="InterPro" id="IPR035911">
    <property type="entry name" value="MurE/MurF_N"/>
</dbReference>
<feature type="binding site" evidence="10">
    <location>
        <begin position="109"/>
        <end position="115"/>
    </location>
    <ligand>
        <name>ATP</name>
        <dbReference type="ChEBI" id="CHEBI:30616"/>
    </ligand>
</feature>
<evidence type="ECO:0000259" key="13">
    <source>
        <dbReference type="Pfam" id="PF02875"/>
    </source>
</evidence>
<keyword evidence="9 10" id="KW-0961">Cell wall biogenesis/degradation</keyword>
<dbReference type="EC" id="6.3.2.10" evidence="10 11"/>
<dbReference type="KEGG" id="gak:X907_0662"/>
<dbReference type="GO" id="GO:0008360">
    <property type="term" value="P:regulation of cell shape"/>
    <property type="evidence" value="ECO:0007669"/>
    <property type="project" value="UniProtKB-KW"/>
</dbReference>
<comment type="catalytic activity">
    <reaction evidence="10 11">
        <text>D-alanyl-D-alanine + UDP-N-acetyl-alpha-D-muramoyl-L-alanyl-gamma-D-glutamyl-meso-2,6-diaminopimelate + ATP = UDP-N-acetyl-alpha-D-muramoyl-L-alanyl-gamma-D-glutamyl-meso-2,6-diaminopimeloyl-D-alanyl-D-alanine + ADP + phosphate + H(+)</text>
        <dbReference type="Rhea" id="RHEA:28374"/>
        <dbReference type="ChEBI" id="CHEBI:15378"/>
        <dbReference type="ChEBI" id="CHEBI:30616"/>
        <dbReference type="ChEBI" id="CHEBI:43474"/>
        <dbReference type="ChEBI" id="CHEBI:57822"/>
        <dbReference type="ChEBI" id="CHEBI:61386"/>
        <dbReference type="ChEBI" id="CHEBI:83905"/>
        <dbReference type="ChEBI" id="CHEBI:456216"/>
        <dbReference type="EC" id="6.3.2.10"/>
    </reaction>
</comment>
<evidence type="ECO:0000256" key="8">
    <source>
        <dbReference type="ARBA" id="ARBA00023306"/>
    </source>
</evidence>
<reference evidence="15 16" key="1">
    <citation type="submission" date="2016-12" db="EMBL/GenBank/DDBJ databases">
        <title>The genome of dimorphic prosthecate Glycocaulis alkaliphilus 6b-8t, isolated from crude oil dictates its adaptability in petroleum environments.</title>
        <authorList>
            <person name="Wu X.-L."/>
            <person name="Geng S."/>
        </authorList>
    </citation>
    <scope>NUCLEOTIDE SEQUENCE [LARGE SCALE GENOMIC DNA]</scope>
    <source>
        <strain evidence="15 16">6B-8</strain>
    </source>
</reference>
<keyword evidence="1 10" id="KW-0963">Cytoplasm</keyword>
<dbReference type="GO" id="GO:0005524">
    <property type="term" value="F:ATP binding"/>
    <property type="evidence" value="ECO:0007669"/>
    <property type="project" value="UniProtKB-UniRule"/>
</dbReference>
<dbReference type="GO" id="GO:0008766">
    <property type="term" value="F:UDP-N-acetylmuramoylalanyl-D-glutamyl-2,6-diaminopimelate-D-alanyl-D-alanine ligase activity"/>
    <property type="evidence" value="ECO:0007669"/>
    <property type="project" value="RHEA"/>
</dbReference>
<dbReference type="InterPro" id="IPR000713">
    <property type="entry name" value="Mur_ligase_N"/>
</dbReference>
<feature type="domain" description="Mur ligase C-terminal" evidence="13">
    <location>
        <begin position="332"/>
        <end position="446"/>
    </location>
</feature>
<evidence type="ECO:0000256" key="4">
    <source>
        <dbReference type="ARBA" id="ARBA00022741"/>
    </source>
</evidence>
<keyword evidence="5 10" id="KW-0067">ATP-binding</keyword>
<evidence type="ECO:0000313" key="16">
    <source>
        <dbReference type="Proteomes" id="UP000286954"/>
    </source>
</evidence>
<dbReference type="Pfam" id="PF02875">
    <property type="entry name" value="Mur_ligase_C"/>
    <property type="match status" value="1"/>
</dbReference>
<keyword evidence="16" id="KW-1185">Reference proteome</keyword>
<dbReference type="HAMAP" id="MF_02019">
    <property type="entry name" value="MurF"/>
    <property type="match status" value="1"/>
</dbReference>
<dbReference type="AlphaFoldDB" id="A0A3T0E7J9"/>
<dbReference type="SUPFAM" id="SSF53244">
    <property type="entry name" value="MurD-like peptide ligases, peptide-binding domain"/>
    <property type="match status" value="1"/>
</dbReference>
<keyword evidence="2 10" id="KW-0436">Ligase</keyword>
<dbReference type="GO" id="GO:0071555">
    <property type="term" value="P:cell wall organization"/>
    <property type="evidence" value="ECO:0007669"/>
    <property type="project" value="UniProtKB-KW"/>
</dbReference>
<dbReference type="OrthoDB" id="9800958at2"/>
<dbReference type="InterPro" id="IPR004101">
    <property type="entry name" value="Mur_ligase_C"/>
</dbReference>
<dbReference type="Pfam" id="PF01225">
    <property type="entry name" value="Mur_ligase"/>
    <property type="match status" value="1"/>
</dbReference>
<keyword evidence="8 10" id="KW-0131">Cell cycle</keyword>
<evidence type="ECO:0000256" key="6">
    <source>
        <dbReference type="ARBA" id="ARBA00022960"/>
    </source>
</evidence>
<feature type="domain" description="Mur ligase central" evidence="14">
    <location>
        <begin position="107"/>
        <end position="297"/>
    </location>
</feature>
<feature type="domain" description="Mur ligase N-terminal catalytic" evidence="12">
    <location>
        <begin position="28"/>
        <end position="74"/>
    </location>
</feature>
<comment type="pathway">
    <text evidence="10 11">Cell wall biogenesis; peptidoglycan biosynthesis.</text>
</comment>
<dbReference type="EMBL" id="CP018911">
    <property type="protein sequence ID" value="AZU03207.1"/>
    <property type="molecule type" value="Genomic_DNA"/>
</dbReference>
<evidence type="ECO:0000256" key="9">
    <source>
        <dbReference type="ARBA" id="ARBA00023316"/>
    </source>
</evidence>
<dbReference type="GO" id="GO:0047480">
    <property type="term" value="F:UDP-N-acetylmuramoyl-tripeptide-D-alanyl-D-alanine ligase activity"/>
    <property type="evidence" value="ECO:0007669"/>
    <property type="project" value="UniProtKB-UniRule"/>
</dbReference>
<dbReference type="InterPro" id="IPR005863">
    <property type="entry name" value="UDP-N-AcMur_synth"/>
</dbReference>
<evidence type="ECO:0000256" key="7">
    <source>
        <dbReference type="ARBA" id="ARBA00022984"/>
    </source>
</evidence>
<keyword evidence="7 10" id="KW-0573">Peptidoglycan synthesis</keyword>
<evidence type="ECO:0000259" key="14">
    <source>
        <dbReference type="Pfam" id="PF08245"/>
    </source>
</evidence>
<dbReference type="UniPathway" id="UPA00219"/>
<dbReference type="SUPFAM" id="SSF63418">
    <property type="entry name" value="MurE/MurF N-terminal domain"/>
    <property type="match status" value="1"/>
</dbReference>
<evidence type="ECO:0000313" key="15">
    <source>
        <dbReference type="EMBL" id="AZU03207.1"/>
    </source>
</evidence>
<dbReference type="PANTHER" id="PTHR43024:SF1">
    <property type="entry name" value="UDP-N-ACETYLMURAMOYL-TRIPEPTIDE--D-ALANYL-D-ALANINE LIGASE"/>
    <property type="match status" value="1"/>
</dbReference>
<comment type="similarity">
    <text evidence="10">Belongs to the MurCDEF family. MurF subfamily.</text>
</comment>
<dbReference type="Proteomes" id="UP000286954">
    <property type="component" value="Chromosome"/>
</dbReference>
<dbReference type="InterPro" id="IPR036615">
    <property type="entry name" value="Mur_ligase_C_dom_sf"/>
</dbReference>
<evidence type="ECO:0000256" key="11">
    <source>
        <dbReference type="RuleBase" id="RU004136"/>
    </source>
</evidence>
<evidence type="ECO:0000256" key="10">
    <source>
        <dbReference type="HAMAP-Rule" id="MF_02019"/>
    </source>
</evidence>
<accession>A0A3T0E7J9</accession>
<evidence type="ECO:0000256" key="5">
    <source>
        <dbReference type="ARBA" id="ARBA00022840"/>
    </source>
</evidence>
<dbReference type="GO" id="GO:0051301">
    <property type="term" value="P:cell division"/>
    <property type="evidence" value="ECO:0007669"/>
    <property type="project" value="UniProtKB-KW"/>
</dbReference>
<evidence type="ECO:0000256" key="3">
    <source>
        <dbReference type="ARBA" id="ARBA00022618"/>
    </source>
</evidence>
<dbReference type="PANTHER" id="PTHR43024">
    <property type="entry name" value="UDP-N-ACETYLMURAMOYL-TRIPEPTIDE--D-ALANYL-D-ALANINE LIGASE"/>
    <property type="match status" value="1"/>
</dbReference>
<dbReference type="GO" id="GO:0009252">
    <property type="term" value="P:peptidoglycan biosynthetic process"/>
    <property type="evidence" value="ECO:0007669"/>
    <property type="project" value="UniProtKB-UniRule"/>
</dbReference>
<sequence length="469" mass="48064">MTGPLWTAAQAAAATGGRLVGGDSWQASGVSIDTRSLEAGDLFVALADQRDGHDFVPAAEKAGAAASIVSREDAGTGARLVVPDVLEALQRLGVAARERSKAVRVGVTGSVGKTSVKEAIAAVFRASGPAHWSVKSYNNHWGVPLTLARMPQGTARGVFEMGMNHAGEIAALTTQVQPHIALITRIAPAHLENLGSMEAIADAKAEIFAGLAGDGVAIIPADCEYAPRLCARVNESGAAFLFEFGRARHAAVRILSWDQQATSGRGRFDVLGRMVDISIPAPGEHQAHNAAGVMAACVAAGIDSARVADVLAGMEAQAGRGASFMIELDGGSARIIDDSYNANPVSMASAIATLARHTPEGKGRRIAVLGEMLEIGESAPERHRELAAPLVDAGVSAVIGVGAMMEHLMSALPGSVKGAMAASPADATDRLCAMLRPGDVVVIKGSNGSGVHKVVASLRNGAVNAVIKG</sequence>
<dbReference type="GO" id="GO:0005737">
    <property type="term" value="C:cytoplasm"/>
    <property type="evidence" value="ECO:0007669"/>
    <property type="project" value="UniProtKB-SubCell"/>
</dbReference>
<evidence type="ECO:0000259" key="12">
    <source>
        <dbReference type="Pfam" id="PF01225"/>
    </source>
</evidence>
<evidence type="ECO:0000256" key="1">
    <source>
        <dbReference type="ARBA" id="ARBA00022490"/>
    </source>
</evidence>
<comment type="subcellular location">
    <subcellularLocation>
        <location evidence="10 11">Cytoplasm</location>
    </subcellularLocation>
</comment>
<evidence type="ECO:0000256" key="2">
    <source>
        <dbReference type="ARBA" id="ARBA00022598"/>
    </source>
</evidence>
<dbReference type="InterPro" id="IPR013221">
    <property type="entry name" value="Mur_ligase_cen"/>
</dbReference>
<dbReference type="Gene3D" id="3.90.190.20">
    <property type="entry name" value="Mur ligase, C-terminal domain"/>
    <property type="match status" value="1"/>
</dbReference>
<dbReference type="Gene3D" id="3.40.1190.10">
    <property type="entry name" value="Mur-like, catalytic domain"/>
    <property type="match status" value="1"/>
</dbReference>
<dbReference type="InterPro" id="IPR036565">
    <property type="entry name" value="Mur-like_cat_sf"/>
</dbReference>